<evidence type="ECO:0000313" key="8">
    <source>
        <dbReference type="Proteomes" id="UP000012040"/>
    </source>
</evidence>
<dbReference type="EMBL" id="CP003537">
    <property type="protein sequence ID" value="AGH95177.1"/>
    <property type="molecule type" value="Genomic_DNA"/>
</dbReference>
<dbReference type="Proteomes" id="UP000012040">
    <property type="component" value="Chromosome"/>
</dbReference>
<keyword evidence="5" id="KW-0732">Signal</keyword>
<dbReference type="InterPro" id="IPR010827">
    <property type="entry name" value="BamA/TamA_POTRA"/>
</dbReference>
<feature type="signal peptide" evidence="5">
    <location>
        <begin position="1"/>
        <end position="20"/>
    </location>
</feature>
<keyword evidence="4" id="KW-0472">Membrane</keyword>
<dbReference type="InterPro" id="IPR034746">
    <property type="entry name" value="POTRA"/>
</dbReference>
<comment type="subcellular location">
    <subcellularLocation>
        <location evidence="1">Membrane</location>
    </subcellularLocation>
</comment>
<evidence type="ECO:0000256" key="3">
    <source>
        <dbReference type="ARBA" id="ARBA00022692"/>
    </source>
</evidence>
<reference evidence="7 8" key="1">
    <citation type="journal article" date="2013" name="ISME J.">
        <title>By their genes ye shall know them: genomic signatures of predatory bacteria.</title>
        <authorList>
            <person name="Pasternak Z."/>
            <person name="Pietrokovski S."/>
            <person name="Rotem O."/>
            <person name="Gophna U."/>
            <person name="Lurie-Weinberger M.N."/>
            <person name="Jurkevitch E."/>
        </authorList>
    </citation>
    <scope>NUCLEOTIDE SEQUENCE [LARGE SCALE GENOMIC DNA]</scope>
    <source>
        <strain evidence="7 8">JSS</strain>
    </source>
</reference>
<organism evidence="7 8">
    <name type="scientific">Pseudobdellovibrio exovorus JSS</name>
    <dbReference type="NCBI Taxonomy" id="1184267"/>
    <lineage>
        <taxon>Bacteria</taxon>
        <taxon>Pseudomonadati</taxon>
        <taxon>Bdellovibrionota</taxon>
        <taxon>Bdellovibrionia</taxon>
        <taxon>Bdellovibrionales</taxon>
        <taxon>Pseudobdellovibrionaceae</taxon>
        <taxon>Pseudobdellovibrio</taxon>
    </lineage>
</organism>
<dbReference type="PANTHER" id="PTHR12815:SF18">
    <property type="entry name" value="SORTING AND ASSEMBLY MACHINERY COMPONENT 50 HOMOLOG"/>
    <property type="match status" value="1"/>
</dbReference>
<dbReference type="Gene3D" id="2.40.160.50">
    <property type="entry name" value="membrane protein fhac: a member of the omp85/tpsb transporter family"/>
    <property type="match status" value="1"/>
</dbReference>
<dbReference type="PROSITE" id="PS51779">
    <property type="entry name" value="POTRA"/>
    <property type="match status" value="1"/>
</dbReference>
<evidence type="ECO:0000256" key="5">
    <source>
        <dbReference type="SAM" id="SignalP"/>
    </source>
</evidence>
<evidence type="ECO:0000256" key="2">
    <source>
        <dbReference type="ARBA" id="ARBA00022452"/>
    </source>
</evidence>
<dbReference type="KEGG" id="bex:A11Q_961"/>
<feature type="domain" description="POTRA" evidence="6">
    <location>
        <begin position="507"/>
        <end position="581"/>
    </location>
</feature>
<dbReference type="InterPro" id="IPR039910">
    <property type="entry name" value="D15-like"/>
</dbReference>
<gene>
    <name evidence="7" type="ORF">A11Q_961</name>
</gene>
<dbReference type="InterPro" id="IPR000184">
    <property type="entry name" value="Bac_surfAg_D15"/>
</dbReference>
<protein>
    <submittedName>
        <fullName evidence="7">Surface antigen</fullName>
    </submittedName>
</protein>
<name>M4V712_9BACT</name>
<dbReference type="OrthoDB" id="9814535at2"/>
<dbReference type="GO" id="GO:0019867">
    <property type="term" value="C:outer membrane"/>
    <property type="evidence" value="ECO:0007669"/>
    <property type="project" value="InterPro"/>
</dbReference>
<dbReference type="PATRIC" id="fig|1184267.3.peg.976"/>
<dbReference type="eggNOG" id="COG4775">
    <property type="taxonomic scope" value="Bacteria"/>
</dbReference>
<dbReference type="HOGENOM" id="CLU_007664_1_1_7"/>
<dbReference type="Pfam" id="PF01103">
    <property type="entry name" value="Omp85"/>
    <property type="match status" value="1"/>
</dbReference>
<accession>M4V712</accession>
<sequence length="929" mass="105306">MKASLKLFIFVCLFSCLSVAAEPRYSVNLKDWPEDITNKIISVAPEIKEKNLSLSTLNSILKKIDSTLNFNSLKFAKISPNSSEVILIGEISPTIQKISFSGLSGLNETDALNIMGLNVNNILDEQNLHAGTDKLTQYYREQGYRFAQVSSEIVHETTIAKSVLFTVDRKQKTQLSNITLTGLNSPVVQRQIEKSLQRNFWRSTVNQETLSKINTRLRGLLSNQGYYQTQIPSPQIIFAADELSARLSYKFETSPRFYIEVINSHRFEHTYLEDDILKLNTFVAKDGNMIPDLIEDLKAFYVAEGFPHVEVTSTEITKDNINQIFLNVQEGPFTKIADFTITGQYSRDENFYKKKFYELSSQKVQDKTYLKEDIELAAKNLLIYLQNDGYVNAKLSRIYVSTEKESPQNGIILLQLDEGQQVKLSDVQFTGVSEEYQTEVQGILGTYAGQNLSLIQLENNIVRLKEYYQEKGYIEYELVNEGPELISYSDNNSEAKLNFKIKEGPLVKVQSILIEGNTRTKDRLIHIELDFKAGDTLTPQNIDESVARLQRTGHFNSVEITTLEKDSDISQRTVLVKVVERDPGVRLLGFGLTDENRGTLHGYAGIAYRNFFGWGVGLSARAELNYNFALLKYLEQKYIFGFVWPYLFDSRARFRTSATRSNTIADVTINKVTEAHIANFAIEQDFTSHVTGIFAYNVATYKDHGITNEDEIKYNYRSESLVIGSIGPTIDLDYRDNLFNPTKGSFSRLAAEYSTEFLGNNNVDDFYRIIGQTTHYFPINNDGWVFVQSLRGGYIKNIDSKGEGVPFDKRGFLLGGRTTIRGFESSEFFPSNQEIGASYRLLSSSSYELVKSEIRFPLSHKYDLSGAVFYDGGQVRIEGLNLTNKWRDAVGIAFRYNTPIGPLNLEYGHKLDKKAGESDGAFYLSVGVF</sequence>
<evidence type="ECO:0000313" key="7">
    <source>
        <dbReference type="EMBL" id="AGH95177.1"/>
    </source>
</evidence>
<dbReference type="Gene3D" id="3.10.20.310">
    <property type="entry name" value="membrane protein fhac"/>
    <property type="match status" value="3"/>
</dbReference>
<keyword evidence="8" id="KW-1185">Reference proteome</keyword>
<keyword evidence="3" id="KW-0812">Transmembrane</keyword>
<dbReference type="PANTHER" id="PTHR12815">
    <property type="entry name" value="SORTING AND ASSEMBLY MACHINERY SAMM50 PROTEIN FAMILY MEMBER"/>
    <property type="match status" value="1"/>
</dbReference>
<evidence type="ECO:0000259" key="6">
    <source>
        <dbReference type="PROSITE" id="PS51779"/>
    </source>
</evidence>
<evidence type="ECO:0000256" key="1">
    <source>
        <dbReference type="ARBA" id="ARBA00004370"/>
    </source>
</evidence>
<dbReference type="Pfam" id="PF07244">
    <property type="entry name" value="POTRA"/>
    <property type="match status" value="3"/>
</dbReference>
<keyword evidence="2" id="KW-1134">Transmembrane beta strand</keyword>
<dbReference type="AlphaFoldDB" id="M4V712"/>
<dbReference type="RefSeq" id="WP_015469667.1">
    <property type="nucleotide sequence ID" value="NC_020813.1"/>
</dbReference>
<proteinExistence type="predicted"/>
<dbReference type="STRING" id="1184267.A11Q_961"/>
<feature type="chain" id="PRO_5004060003" evidence="5">
    <location>
        <begin position="21"/>
        <end position="929"/>
    </location>
</feature>
<evidence type="ECO:0000256" key="4">
    <source>
        <dbReference type="ARBA" id="ARBA00023136"/>
    </source>
</evidence>